<sequence length="184" mass="20521">MPKIMRYKSVVKKCIRFIRIHTLIKVVSFTRDHSLHKLPQKKIVAGIPKGGKVEDPLLEAKPRPLPDTALARKFRCVLRCETRGGALRSSASTICYPQRPARELHTTPSWHSALPAARVRLHASRDGAPQMAPKKLGPKLVAAGSPATSDAKARRHSQNEKTTSGIQTAPWNSMSYRKLWRCCT</sequence>
<dbReference type="EMBL" id="PRFC01000152">
    <property type="protein sequence ID" value="PWV04429.1"/>
    <property type="molecule type" value="Genomic_DNA"/>
</dbReference>
<dbReference type="VEuPathDB" id="TriTrypDB:C3747_152g74"/>
<dbReference type="VEuPathDB" id="TriTrypDB:TcBrA4_0051850"/>
<evidence type="ECO:0000313" key="3">
    <source>
        <dbReference type="EMBL" id="PWV04429.1"/>
    </source>
</evidence>
<reference evidence="2 4" key="1">
    <citation type="journal article" date="2018" name="Microb. Genom.">
        <title>Expanding an expanded genome: long-read sequencing of Trypanosoma cruzi.</title>
        <authorList>
            <person name="Berna L."/>
            <person name="Rodriguez M."/>
            <person name="Chiribao M.L."/>
            <person name="Parodi-Talice A."/>
            <person name="Pita S."/>
            <person name="Rijo G."/>
            <person name="Alvarez-Valin F."/>
            <person name="Robello C."/>
        </authorList>
    </citation>
    <scope>NUCLEOTIDE SEQUENCE [LARGE SCALE GENOMIC DNA]</scope>
    <source>
        <strain evidence="2 4">TCC</strain>
    </source>
</reference>
<comment type="caution">
    <text evidence="2">The sequence shown here is derived from an EMBL/GenBank/DDBJ whole genome shotgun (WGS) entry which is preliminary data.</text>
</comment>
<dbReference type="VEuPathDB" id="TriTrypDB:C3747_152g53"/>
<evidence type="ECO:0000256" key="1">
    <source>
        <dbReference type="SAM" id="MobiDB-lite"/>
    </source>
</evidence>
<dbReference type="VEuPathDB" id="TriTrypDB:TcG_07543"/>
<dbReference type="VEuPathDB" id="TriTrypDB:Tc_MARK_2250"/>
<name>A0A2V2W756_TRYCR</name>
<protein>
    <submittedName>
        <fullName evidence="2">Uncharacterized protein</fullName>
    </submittedName>
</protein>
<feature type="region of interest" description="Disordered" evidence="1">
    <location>
        <begin position="125"/>
        <end position="168"/>
    </location>
</feature>
<dbReference type="EMBL" id="PRFC01000152">
    <property type="protein sequence ID" value="PWV04418.1"/>
    <property type="molecule type" value="Genomic_DNA"/>
</dbReference>
<accession>A0A2V2W756</accession>
<dbReference type="VEuPathDB" id="TriTrypDB:TcCL_NonESM11831"/>
<proteinExistence type="predicted"/>
<evidence type="ECO:0000313" key="4">
    <source>
        <dbReference type="Proteomes" id="UP000246078"/>
    </source>
</evidence>
<evidence type="ECO:0000313" key="2">
    <source>
        <dbReference type="EMBL" id="PWV04418.1"/>
    </source>
</evidence>
<dbReference type="AlphaFoldDB" id="A0A2V2W756"/>
<gene>
    <name evidence="2" type="ORF">C3747_152g53</name>
    <name evidence="3" type="ORF">C3747_152g74</name>
</gene>
<organism evidence="2 4">
    <name type="scientific">Trypanosoma cruzi</name>
    <dbReference type="NCBI Taxonomy" id="5693"/>
    <lineage>
        <taxon>Eukaryota</taxon>
        <taxon>Discoba</taxon>
        <taxon>Euglenozoa</taxon>
        <taxon>Kinetoplastea</taxon>
        <taxon>Metakinetoplastina</taxon>
        <taxon>Trypanosomatida</taxon>
        <taxon>Trypanosomatidae</taxon>
        <taxon>Trypanosoma</taxon>
        <taxon>Schizotrypanum</taxon>
    </lineage>
</organism>
<dbReference type="Proteomes" id="UP000246078">
    <property type="component" value="Unassembled WGS sequence"/>
</dbReference>
<dbReference type="VEuPathDB" id="TriTrypDB:TCDM_13185"/>
<dbReference type="VEuPathDB" id="TriTrypDB:TcYC6_0104180"/>